<evidence type="ECO:0000256" key="4">
    <source>
        <dbReference type="PROSITE-ProRule" id="PRU00259"/>
    </source>
</evidence>
<sequence length="111" mass="11790">PSLQFEACWALTNIASGTSEQTAAVVQEGAIPRLQGLLSSPRIDVAEQAVWALGNIAGDGSATRDMVLSCNVLNDLLGLIKPSTSLSLLRNTVWTISNLCRNKAGILFLNH</sequence>
<comment type="similarity">
    <text evidence="1">Belongs to the importin alpha family.</text>
</comment>
<dbReference type="GO" id="GO:0015031">
    <property type="term" value="P:protein transport"/>
    <property type="evidence" value="ECO:0007669"/>
    <property type="project" value="UniProtKB-KW"/>
</dbReference>
<dbReference type="RefSeq" id="XP_028154241.1">
    <property type="nucleotide sequence ID" value="XM_028298440.1"/>
</dbReference>
<dbReference type="InterPro" id="IPR016024">
    <property type="entry name" value="ARM-type_fold"/>
</dbReference>
<keyword evidence="3" id="KW-0653">Protein transport</keyword>
<dbReference type="Pfam" id="PF00514">
    <property type="entry name" value="Arm"/>
    <property type="match status" value="2"/>
</dbReference>
<dbReference type="SMART" id="SM00185">
    <property type="entry name" value="ARM"/>
    <property type="match status" value="2"/>
</dbReference>
<evidence type="ECO:0000256" key="1">
    <source>
        <dbReference type="ARBA" id="ARBA00010394"/>
    </source>
</evidence>
<accession>A0A6P7GWW3</accession>
<dbReference type="AlphaFoldDB" id="A0A6P7GWW3"/>
<keyword evidence="2" id="KW-0813">Transport</keyword>
<dbReference type="InterPro" id="IPR000225">
    <property type="entry name" value="Armadillo"/>
</dbReference>
<name>A0A6P7GWW3_DIAVI</name>
<proteinExistence type="inferred from homology"/>
<feature type="repeat" description="ARM" evidence="4">
    <location>
        <begin position="29"/>
        <end position="57"/>
    </location>
</feature>
<evidence type="ECO:0000256" key="3">
    <source>
        <dbReference type="ARBA" id="ARBA00022927"/>
    </source>
</evidence>
<organism evidence="5">
    <name type="scientific">Diabrotica virgifera virgifera</name>
    <name type="common">western corn rootworm</name>
    <dbReference type="NCBI Taxonomy" id="50390"/>
    <lineage>
        <taxon>Eukaryota</taxon>
        <taxon>Metazoa</taxon>
        <taxon>Ecdysozoa</taxon>
        <taxon>Arthropoda</taxon>
        <taxon>Hexapoda</taxon>
        <taxon>Insecta</taxon>
        <taxon>Pterygota</taxon>
        <taxon>Neoptera</taxon>
        <taxon>Endopterygota</taxon>
        <taxon>Coleoptera</taxon>
        <taxon>Polyphaga</taxon>
        <taxon>Cucujiformia</taxon>
        <taxon>Chrysomeloidea</taxon>
        <taxon>Chrysomelidae</taxon>
        <taxon>Galerucinae</taxon>
        <taxon>Diabroticina</taxon>
        <taxon>Diabroticites</taxon>
        <taxon>Diabrotica</taxon>
    </lineage>
</organism>
<dbReference type="InParanoid" id="A0A6P7GWW3"/>
<protein>
    <submittedName>
        <fullName evidence="5">Importin subunit alpha-1-like</fullName>
    </submittedName>
</protein>
<dbReference type="Gene3D" id="1.25.10.10">
    <property type="entry name" value="Leucine-rich Repeat Variant"/>
    <property type="match status" value="1"/>
</dbReference>
<dbReference type="InterPro" id="IPR011989">
    <property type="entry name" value="ARM-like"/>
</dbReference>
<evidence type="ECO:0000256" key="2">
    <source>
        <dbReference type="ARBA" id="ARBA00022448"/>
    </source>
</evidence>
<evidence type="ECO:0000313" key="5">
    <source>
        <dbReference type="RefSeq" id="XP_028154241.1"/>
    </source>
</evidence>
<reference evidence="5" key="1">
    <citation type="submission" date="2025-08" db="UniProtKB">
        <authorList>
            <consortium name="RefSeq"/>
        </authorList>
    </citation>
    <scope>IDENTIFICATION</scope>
    <source>
        <tissue evidence="5">Whole insect</tissue>
    </source>
</reference>
<feature type="non-terminal residue" evidence="5">
    <location>
        <position position="1"/>
    </location>
</feature>
<dbReference type="PROSITE" id="PS50176">
    <property type="entry name" value="ARM_REPEAT"/>
    <property type="match status" value="1"/>
</dbReference>
<dbReference type="PANTHER" id="PTHR23316">
    <property type="entry name" value="IMPORTIN ALPHA"/>
    <property type="match status" value="1"/>
</dbReference>
<dbReference type="SUPFAM" id="SSF48371">
    <property type="entry name" value="ARM repeat"/>
    <property type="match status" value="1"/>
</dbReference>
<gene>
    <name evidence="5" type="primary">LOC114347770</name>
</gene>